<dbReference type="AlphaFoldDB" id="A0A151X723"/>
<feature type="non-terminal residue" evidence="1">
    <location>
        <position position="1"/>
    </location>
</feature>
<evidence type="ECO:0000313" key="2">
    <source>
        <dbReference type="Proteomes" id="UP000075809"/>
    </source>
</evidence>
<keyword evidence="2" id="KW-1185">Reference proteome</keyword>
<protein>
    <submittedName>
        <fullName evidence="1">Uncharacterized protein</fullName>
    </submittedName>
</protein>
<gene>
    <name evidence="1" type="ORF">ALC60_04986</name>
</gene>
<name>A0A151X723_9HYME</name>
<sequence length="49" mass="5232">ILRGGYLGQNMYVRYYHAPRSSIGTSFEVIDLSTGATTGPNAATVAPEK</sequence>
<evidence type="ECO:0000313" key="1">
    <source>
        <dbReference type="EMBL" id="KYQ56098.1"/>
    </source>
</evidence>
<organism evidence="1 2">
    <name type="scientific">Mycetomoellerius zeteki</name>
    <dbReference type="NCBI Taxonomy" id="64791"/>
    <lineage>
        <taxon>Eukaryota</taxon>
        <taxon>Metazoa</taxon>
        <taxon>Ecdysozoa</taxon>
        <taxon>Arthropoda</taxon>
        <taxon>Hexapoda</taxon>
        <taxon>Insecta</taxon>
        <taxon>Pterygota</taxon>
        <taxon>Neoptera</taxon>
        <taxon>Endopterygota</taxon>
        <taxon>Hymenoptera</taxon>
        <taxon>Apocrita</taxon>
        <taxon>Aculeata</taxon>
        <taxon>Formicoidea</taxon>
        <taxon>Formicidae</taxon>
        <taxon>Myrmicinae</taxon>
        <taxon>Mycetomoellerius</taxon>
    </lineage>
</organism>
<proteinExistence type="predicted"/>
<dbReference type="Proteomes" id="UP000075809">
    <property type="component" value="Unassembled WGS sequence"/>
</dbReference>
<dbReference type="EMBL" id="KQ982472">
    <property type="protein sequence ID" value="KYQ56098.1"/>
    <property type="molecule type" value="Genomic_DNA"/>
</dbReference>
<reference evidence="1 2" key="1">
    <citation type="submission" date="2015-09" db="EMBL/GenBank/DDBJ databases">
        <title>Trachymyrmex zeteki WGS genome.</title>
        <authorList>
            <person name="Nygaard S."/>
            <person name="Hu H."/>
            <person name="Boomsma J."/>
            <person name="Zhang G."/>
        </authorList>
    </citation>
    <scope>NUCLEOTIDE SEQUENCE [LARGE SCALE GENOMIC DNA]</scope>
    <source>
        <strain evidence="1">Tzet28-1</strain>
        <tissue evidence="1">Whole body</tissue>
    </source>
</reference>
<accession>A0A151X723</accession>